<keyword evidence="4" id="KW-1015">Disulfide bond</keyword>
<keyword evidence="2" id="KW-0430">Lectin</keyword>
<dbReference type="InterPro" id="IPR036056">
    <property type="entry name" value="Fibrinogen-like_C"/>
</dbReference>
<comment type="caution">
    <text evidence="7">The sequence shown here is derived from an EMBL/GenBank/DDBJ whole genome shotgun (WGS) entry which is preliminary data.</text>
</comment>
<evidence type="ECO:0000256" key="3">
    <source>
        <dbReference type="ARBA" id="ARBA00022837"/>
    </source>
</evidence>
<keyword evidence="5" id="KW-0732">Signal</keyword>
<gene>
    <name evidence="7" type="ORF">BIW53_05625</name>
</gene>
<dbReference type="EMBL" id="MNAN01000026">
    <property type="protein sequence ID" value="OHU96802.1"/>
    <property type="molecule type" value="Genomic_DNA"/>
</dbReference>
<organism evidence="7 8">
    <name type="scientific">Pseudoalteromonas byunsanensis</name>
    <dbReference type="NCBI Taxonomy" id="327939"/>
    <lineage>
        <taxon>Bacteria</taxon>
        <taxon>Pseudomonadati</taxon>
        <taxon>Pseudomonadota</taxon>
        <taxon>Gammaproteobacteria</taxon>
        <taxon>Alteromonadales</taxon>
        <taxon>Pseudoalteromonadaceae</taxon>
        <taxon>Pseudoalteromonas</taxon>
    </lineage>
</organism>
<feature type="domain" description="Fibrinogen C-terminal" evidence="6">
    <location>
        <begin position="130"/>
        <end position="189"/>
    </location>
</feature>
<protein>
    <recommendedName>
        <fullName evidence="6">Fibrinogen C-terminal domain-containing protein</fullName>
    </recommendedName>
</protein>
<dbReference type="Gene3D" id="2.60.40.3880">
    <property type="match status" value="1"/>
</dbReference>
<keyword evidence="8" id="KW-1185">Reference proteome</keyword>
<dbReference type="InterPro" id="IPR014716">
    <property type="entry name" value="Fibrinogen_a/b/g_C_1"/>
</dbReference>
<dbReference type="PANTHER" id="PTHR16146">
    <property type="entry name" value="INTELECTIN"/>
    <property type="match status" value="1"/>
</dbReference>
<dbReference type="AlphaFoldDB" id="A0A1S1N6E9"/>
<evidence type="ECO:0000256" key="1">
    <source>
        <dbReference type="ARBA" id="ARBA00022723"/>
    </source>
</evidence>
<dbReference type="RefSeq" id="WP_070990885.1">
    <property type="nucleotide sequence ID" value="NZ_CBCSHD010000001.1"/>
</dbReference>
<dbReference type="InterPro" id="IPR002181">
    <property type="entry name" value="Fibrinogen_a/b/g_C_dom"/>
</dbReference>
<dbReference type="Gene3D" id="3.90.215.10">
    <property type="entry name" value="Gamma Fibrinogen, chain A, domain 1"/>
    <property type="match status" value="1"/>
</dbReference>
<dbReference type="PROSITE" id="PS51406">
    <property type="entry name" value="FIBRINOGEN_C_2"/>
    <property type="match status" value="1"/>
</dbReference>
<keyword evidence="3" id="KW-0106">Calcium</keyword>
<reference evidence="7 8" key="1">
    <citation type="submission" date="2016-10" db="EMBL/GenBank/DDBJ databases">
        <title>Pseudoalteromonas amylolytica sp. nov., isolated from the surface seawater.</title>
        <authorList>
            <person name="Wu Y.-H."/>
            <person name="Cheng H."/>
            <person name="Jin X.-B."/>
            <person name="Wang C.-S."/>
            <person name="Xu X.-W."/>
        </authorList>
    </citation>
    <scope>NUCLEOTIDE SEQUENCE [LARGE SCALE GENOMIC DNA]</scope>
    <source>
        <strain evidence="7 8">JCM 12483</strain>
    </source>
</reference>
<dbReference type="GO" id="GO:0046872">
    <property type="term" value="F:metal ion binding"/>
    <property type="evidence" value="ECO:0007669"/>
    <property type="project" value="UniProtKB-KW"/>
</dbReference>
<evidence type="ECO:0000313" key="7">
    <source>
        <dbReference type="EMBL" id="OHU96802.1"/>
    </source>
</evidence>
<evidence type="ECO:0000256" key="4">
    <source>
        <dbReference type="ARBA" id="ARBA00023157"/>
    </source>
</evidence>
<feature type="chain" id="PRO_5010356046" description="Fibrinogen C-terminal domain-containing protein" evidence="5">
    <location>
        <begin position="21"/>
        <end position="319"/>
    </location>
</feature>
<dbReference type="GO" id="GO:0005615">
    <property type="term" value="C:extracellular space"/>
    <property type="evidence" value="ECO:0007669"/>
    <property type="project" value="TreeGrafter"/>
</dbReference>
<evidence type="ECO:0000259" key="6">
    <source>
        <dbReference type="PROSITE" id="PS51406"/>
    </source>
</evidence>
<dbReference type="Proteomes" id="UP000180253">
    <property type="component" value="Unassembled WGS sequence"/>
</dbReference>
<sequence>MKKAIAISSLLLLSSPGVFAQLNITASAHEQKPVVSEEGGRLYFSSMLKNNSEQVRNVKYYDYIIFPDGKIMTRSAPKSTILMPNESIDKSNGYINVPQTYGLGIYKYVFSAFDEDTGEIQNTKFEFAKQSSEPKYSSCKEILHAGKSIGDGFYHIDVDGPTGNAFEISVYCDMTTKGGGWTLFANDRMSKPLNPTNSVKYDSEGVLEDEYWQALKSDTGSIMVEEYRVFDSKPRHRSFISVSKIRNSLADSLETNSATLNLFGSPYSNSAALVLSNSSAAGSHSKIFTGIVPNITFDRAYYPSSSYARTISYTRVYIR</sequence>
<evidence type="ECO:0000256" key="5">
    <source>
        <dbReference type="SAM" id="SignalP"/>
    </source>
</evidence>
<evidence type="ECO:0000313" key="8">
    <source>
        <dbReference type="Proteomes" id="UP000180253"/>
    </source>
</evidence>
<evidence type="ECO:0000256" key="2">
    <source>
        <dbReference type="ARBA" id="ARBA00022734"/>
    </source>
</evidence>
<feature type="signal peptide" evidence="5">
    <location>
        <begin position="1"/>
        <end position="20"/>
    </location>
</feature>
<dbReference type="GO" id="GO:0070492">
    <property type="term" value="F:oligosaccharide binding"/>
    <property type="evidence" value="ECO:0007669"/>
    <property type="project" value="TreeGrafter"/>
</dbReference>
<dbReference type="Pfam" id="PF00147">
    <property type="entry name" value="Fibrinogen_C"/>
    <property type="match status" value="1"/>
</dbReference>
<dbReference type="PANTHER" id="PTHR16146:SF46">
    <property type="entry name" value="INTELECTIN-1A-RELATED"/>
    <property type="match status" value="1"/>
</dbReference>
<keyword evidence="1" id="KW-0479">Metal-binding</keyword>
<proteinExistence type="predicted"/>
<name>A0A1S1N6E9_9GAMM</name>
<dbReference type="STRING" id="327939.BIW53_05625"/>
<dbReference type="SUPFAM" id="SSF56496">
    <property type="entry name" value="Fibrinogen C-terminal domain-like"/>
    <property type="match status" value="1"/>
</dbReference>
<dbReference type="NCBIfam" id="NF040941">
    <property type="entry name" value="GGGWT_bact"/>
    <property type="match status" value="1"/>
</dbReference>
<accession>A0A1S1N6E9</accession>